<keyword evidence="9 11" id="KW-0472">Membrane</keyword>
<keyword evidence="8 11" id="KW-1133">Transmembrane helix</keyword>
<evidence type="ECO:0000313" key="13">
    <source>
        <dbReference type="EMBL" id="GFY50388.1"/>
    </source>
</evidence>
<dbReference type="PROSITE" id="PS50089">
    <property type="entry name" value="ZF_RING_2"/>
    <property type="match status" value="1"/>
</dbReference>
<feature type="transmembrane region" description="Helical" evidence="11">
    <location>
        <begin position="260"/>
        <end position="279"/>
    </location>
</feature>
<dbReference type="OrthoDB" id="1916590at2759"/>
<evidence type="ECO:0000256" key="5">
    <source>
        <dbReference type="ARBA" id="ARBA00022723"/>
    </source>
</evidence>
<evidence type="ECO:0000256" key="11">
    <source>
        <dbReference type="RuleBase" id="RU369078"/>
    </source>
</evidence>
<keyword evidence="7 11" id="KW-0862">Zinc</keyword>
<dbReference type="InterPro" id="IPR039043">
    <property type="entry name" value="ZFPL1"/>
</dbReference>
<evidence type="ECO:0000256" key="4">
    <source>
        <dbReference type="ARBA" id="ARBA00022692"/>
    </source>
</evidence>
<proteinExistence type="inferred from homology"/>
<dbReference type="Pfam" id="PF25993">
    <property type="entry name" value="zf-B_box_ZFPL1"/>
    <property type="match status" value="1"/>
</dbReference>
<evidence type="ECO:0000256" key="9">
    <source>
        <dbReference type="ARBA" id="ARBA00023136"/>
    </source>
</evidence>
<evidence type="ECO:0000256" key="8">
    <source>
        <dbReference type="ARBA" id="ARBA00022989"/>
    </source>
</evidence>
<evidence type="ECO:0000256" key="7">
    <source>
        <dbReference type="ARBA" id="ARBA00022833"/>
    </source>
</evidence>
<comment type="caution">
    <text evidence="13">The sequence shown here is derived from an EMBL/GenBank/DDBJ whole genome shotgun (WGS) entry which is preliminary data.</text>
</comment>
<feature type="domain" description="RING-type" evidence="12">
    <location>
        <begin position="53"/>
        <end position="101"/>
    </location>
</feature>
<dbReference type="Gene3D" id="3.30.40.10">
    <property type="entry name" value="Zinc/RING finger domain, C3HC4 (zinc finger)"/>
    <property type="match status" value="1"/>
</dbReference>
<evidence type="ECO:0000256" key="6">
    <source>
        <dbReference type="ARBA" id="ARBA00022771"/>
    </source>
</evidence>
<sequence>MGLCKCPKKKVTNQFCFEHRVNVCEHCMVTNHSKCVVQSYIQWLQDSDYNPNCHICKTELAEGDCIRLTCYHVFHWDCLNKYALSTPPQTPPEGYTCPMCNICIFPQPNAVSPVTEALRNILMNVNWARVGLGYPAMENNLLSESSNANNVQYTPLRAPSSLPLETSSKPAPINIDSVSKMDMNSVRPEPYGASYTTSYTSPRKLYDATDHGHFRPPVADHDEDKYKRRSALEWFGRWFKSRTAHGRNRRKDPNVFYKKWMIIVVLFFIALCTLCILFLKMGRASADSDPLLDPRFNPNIRVEEAAEDTHSVLDTKSKFEKNVLNENMKELLPA</sequence>
<dbReference type="InterPro" id="IPR001841">
    <property type="entry name" value="Znf_RING"/>
</dbReference>
<dbReference type="AlphaFoldDB" id="A0A8X7C157"/>
<accession>A0A8X7C157</accession>
<evidence type="ECO:0000259" key="12">
    <source>
        <dbReference type="PROSITE" id="PS50089"/>
    </source>
</evidence>
<keyword evidence="5 11" id="KW-0479">Metal-binding</keyword>
<evidence type="ECO:0000256" key="10">
    <source>
        <dbReference type="PROSITE-ProRule" id="PRU00175"/>
    </source>
</evidence>
<dbReference type="EMBL" id="BMAV01007444">
    <property type="protein sequence ID" value="GFY50388.1"/>
    <property type="molecule type" value="Genomic_DNA"/>
</dbReference>
<evidence type="ECO:0000313" key="14">
    <source>
        <dbReference type="Proteomes" id="UP000886998"/>
    </source>
</evidence>
<gene>
    <name evidence="13" type="primary">zfpl1</name>
    <name evidence="13" type="ORF">TNIN_43351</name>
</gene>
<protein>
    <recommendedName>
        <fullName evidence="3 11">Zinc finger protein-like 1 homolog</fullName>
    </recommendedName>
</protein>
<evidence type="ECO:0000256" key="1">
    <source>
        <dbReference type="ARBA" id="ARBA00004167"/>
    </source>
</evidence>
<keyword evidence="4 11" id="KW-0812">Transmembrane</keyword>
<organism evidence="13 14">
    <name type="scientific">Trichonephila inaurata madagascariensis</name>
    <dbReference type="NCBI Taxonomy" id="2747483"/>
    <lineage>
        <taxon>Eukaryota</taxon>
        <taxon>Metazoa</taxon>
        <taxon>Ecdysozoa</taxon>
        <taxon>Arthropoda</taxon>
        <taxon>Chelicerata</taxon>
        <taxon>Arachnida</taxon>
        <taxon>Araneae</taxon>
        <taxon>Araneomorphae</taxon>
        <taxon>Entelegynae</taxon>
        <taxon>Araneoidea</taxon>
        <taxon>Nephilidae</taxon>
        <taxon>Trichonephila</taxon>
        <taxon>Trichonephila inaurata</taxon>
    </lineage>
</organism>
<dbReference type="PANTHER" id="PTHR12981">
    <property type="entry name" value="ZINC FINGER PROTEIN-LIKE 1"/>
    <property type="match status" value="1"/>
</dbReference>
<dbReference type="GO" id="GO:0008270">
    <property type="term" value="F:zinc ion binding"/>
    <property type="evidence" value="ECO:0007669"/>
    <property type="project" value="UniProtKB-UniRule"/>
</dbReference>
<dbReference type="SUPFAM" id="SSF57850">
    <property type="entry name" value="RING/U-box"/>
    <property type="match status" value="1"/>
</dbReference>
<dbReference type="InterPro" id="IPR013083">
    <property type="entry name" value="Znf_RING/FYVE/PHD"/>
</dbReference>
<comment type="similarity">
    <text evidence="2 11">Belongs to the ZFPL1 family.</text>
</comment>
<dbReference type="GO" id="GO:0005794">
    <property type="term" value="C:Golgi apparatus"/>
    <property type="evidence" value="ECO:0007669"/>
    <property type="project" value="TreeGrafter"/>
</dbReference>
<dbReference type="PANTHER" id="PTHR12981:SF0">
    <property type="entry name" value="ZINC FINGER PROTEIN-LIKE 1"/>
    <property type="match status" value="1"/>
</dbReference>
<dbReference type="CDD" id="cd16487">
    <property type="entry name" value="mRING-H2-C3DHC3_ZFPL1"/>
    <property type="match status" value="1"/>
</dbReference>
<keyword evidence="14" id="KW-1185">Reference proteome</keyword>
<dbReference type="GO" id="GO:0016020">
    <property type="term" value="C:membrane"/>
    <property type="evidence" value="ECO:0007669"/>
    <property type="project" value="UniProtKB-SubCell"/>
</dbReference>
<dbReference type="Pfam" id="PF25998">
    <property type="entry name" value="U-box_ZFPL1"/>
    <property type="match status" value="1"/>
</dbReference>
<evidence type="ECO:0000256" key="2">
    <source>
        <dbReference type="ARBA" id="ARBA00005561"/>
    </source>
</evidence>
<keyword evidence="6 10" id="KW-0863">Zinc-finger</keyword>
<dbReference type="InterPro" id="IPR058731">
    <property type="entry name" value="Znf-B_box_ZFPL1-like"/>
</dbReference>
<name>A0A8X7C157_9ARAC</name>
<comment type="subcellular location">
    <subcellularLocation>
        <location evidence="1 11">Membrane</location>
        <topology evidence="1 11">Single-pass membrane protein</topology>
    </subcellularLocation>
</comment>
<dbReference type="SMART" id="SM00184">
    <property type="entry name" value="RING"/>
    <property type="match status" value="1"/>
</dbReference>
<evidence type="ECO:0000256" key="3">
    <source>
        <dbReference type="ARBA" id="ARBA00013701"/>
    </source>
</evidence>
<dbReference type="Proteomes" id="UP000886998">
    <property type="component" value="Unassembled WGS sequence"/>
</dbReference>
<dbReference type="InterPro" id="IPR058730">
    <property type="entry name" value="U-box_ZFPL1-like"/>
</dbReference>
<reference evidence="13" key="1">
    <citation type="submission" date="2020-08" db="EMBL/GenBank/DDBJ databases">
        <title>Multicomponent nature underlies the extraordinary mechanical properties of spider dragline silk.</title>
        <authorList>
            <person name="Kono N."/>
            <person name="Nakamura H."/>
            <person name="Mori M."/>
            <person name="Yoshida Y."/>
            <person name="Ohtoshi R."/>
            <person name="Malay A.D."/>
            <person name="Moran D.A.P."/>
            <person name="Tomita M."/>
            <person name="Numata K."/>
            <person name="Arakawa K."/>
        </authorList>
    </citation>
    <scope>NUCLEOTIDE SEQUENCE</scope>
</reference>